<feature type="non-terminal residue" evidence="11">
    <location>
        <position position="1"/>
    </location>
</feature>
<dbReference type="SUPFAM" id="SSF54373">
    <property type="entry name" value="FAD-linked reductases, C-terminal domain"/>
    <property type="match status" value="1"/>
</dbReference>
<protein>
    <recommendedName>
        <fullName evidence="10">Rab GDP dissociation inhibitor</fullName>
    </recommendedName>
</protein>
<evidence type="ECO:0000256" key="5">
    <source>
        <dbReference type="ARBA" id="ARBA00022553"/>
    </source>
</evidence>
<sequence length="53" mass="5990">QLICDPSYIMDRVNKVGQVIRVICIMSHPIKNTSDANSCQIIIPQNQVNRKHG</sequence>
<comment type="function">
    <text evidence="8">GDP-dissociation inhibitor preventing the GDP to GTP exchange of most Rab proteins. By keeping these small GTPases in their inactive GDP-bound form regulates intracellular membrane trafficking. Negatively regulates protein transport to the cilium and ciliogenesis through the inhibition of RAB8A.</text>
</comment>
<dbReference type="Proteomes" id="UP001529510">
    <property type="component" value="Unassembled WGS sequence"/>
</dbReference>
<gene>
    <name evidence="11" type="ORF">M9458_009745</name>
</gene>
<keyword evidence="10" id="KW-0343">GTPase activation</keyword>
<dbReference type="PANTHER" id="PTHR11787:SF1">
    <property type="entry name" value="RAB GDP DISSOCIATION INHIBITOR BETA"/>
    <property type="match status" value="1"/>
</dbReference>
<dbReference type="EMBL" id="JAMKFB020000004">
    <property type="protein sequence ID" value="KAL0196173.1"/>
    <property type="molecule type" value="Genomic_DNA"/>
</dbReference>
<evidence type="ECO:0000256" key="10">
    <source>
        <dbReference type="RuleBase" id="RU363124"/>
    </source>
</evidence>
<dbReference type="Pfam" id="PF00996">
    <property type="entry name" value="GDI"/>
    <property type="match status" value="1"/>
</dbReference>
<reference evidence="11 12" key="1">
    <citation type="submission" date="2024-05" db="EMBL/GenBank/DDBJ databases">
        <title>Genome sequencing and assembly of Indian major carp, Cirrhinus mrigala (Hamilton, 1822).</title>
        <authorList>
            <person name="Mohindra V."/>
            <person name="Chowdhury L.M."/>
            <person name="Lal K."/>
            <person name="Jena J.K."/>
        </authorList>
    </citation>
    <scope>NUCLEOTIDE SEQUENCE [LARGE SCALE GENOMIC DNA]</scope>
    <source>
        <strain evidence="11">CM1030</strain>
        <tissue evidence="11">Blood</tissue>
    </source>
</reference>
<dbReference type="InterPro" id="IPR018203">
    <property type="entry name" value="GDP_dissociation_inhibitor"/>
</dbReference>
<dbReference type="InterPro" id="IPR000806">
    <property type="entry name" value="RabGDI"/>
</dbReference>
<dbReference type="GO" id="GO:0016020">
    <property type="term" value="C:membrane"/>
    <property type="evidence" value="ECO:0007669"/>
    <property type="project" value="UniProtKB-SubCell"/>
</dbReference>
<organism evidence="11 12">
    <name type="scientific">Cirrhinus mrigala</name>
    <name type="common">Mrigala</name>
    <dbReference type="NCBI Taxonomy" id="683832"/>
    <lineage>
        <taxon>Eukaryota</taxon>
        <taxon>Metazoa</taxon>
        <taxon>Chordata</taxon>
        <taxon>Craniata</taxon>
        <taxon>Vertebrata</taxon>
        <taxon>Euteleostomi</taxon>
        <taxon>Actinopterygii</taxon>
        <taxon>Neopterygii</taxon>
        <taxon>Teleostei</taxon>
        <taxon>Ostariophysi</taxon>
        <taxon>Cypriniformes</taxon>
        <taxon>Cyprinidae</taxon>
        <taxon>Labeoninae</taxon>
        <taxon>Labeonini</taxon>
        <taxon>Cirrhinus</taxon>
    </lineage>
</organism>
<evidence type="ECO:0000256" key="6">
    <source>
        <dbReference type="ARBA" id="ARBA00022990"/>
    </source>
</evidence>
<evidence type="ECO:0000256" key="4">
    <source>
        <dbReference type="ARBA" id="ARBA00022490"/>
    </source>
</evidence>
<comment type="function">
    <text evidence="10">Regulates the GDP/GTP exchange reaction of most RAB proteins by inhibiting the dissociation of GDP from them, and the subsequent binding of GTP.</text>
</comment>
<comment type="similarity">
    <text evidence="10">Belongs to the Rab GDI family.</text>
</comment>
<evidence type="ECO:0000256" key="2">
    <source>
        <dbReference type="ARBA" id="ARBA00004496"/>
    </source>
</evidence>
<comment type="subunit">
    <text evidence="9">Interacts with RHOH. Interacts with the GDP-bound inactive forms of RAB3A, RAB3B, RAB3C, RAB5A, RAB5B, RAB5C, RAB8A, RAB8B, RAB10, RAB12, RAB35, and RAB43; binds RAB3D to a lesser extent. Interacts with DZIP1; this interaction negatively regulates the interaction of GDI2 with GDP-bound RAB8A.</text>
</comment>
<evidence type="ECO:0000256" key="8">
    <source>
        <dbReference type="ARBA" id="ARBA00045960"/>
    </source>
</evidence>
<name>A0ABD0RE49_CIRMR</name>
<accession>A0ABD0RE49</accession>
<dbReference type="AlphaFoldDB" id="A0ABD0RE49"/>
<dbReference type="PRINTS" id="PR00892">
    <property type="entry name" value="RABGDI"/>
</dbReference>
<dbReference type="Gene3D" id="3.30.519.10">
    <property type="entry name" value="Guanine Nucleotide Dissociation Inhibitor, domain 2"/>
    <property type="match status" value="1"/>
</dbReference>
<evidence type="ECO:0000256" key="1">
    <source>
        <dbReference type="ARBA" id="ARBA00004170"/>
    </source>
</evidence>
<evidence type="ECO:0000256" key="9">
    <source>
        <dbReference type="ARBA" id="ARBA00066224"/>
    </source>
</evidence>
<keyword evidence="5" id="KW-0597">Phosphoprotein</keyword>
<dbReference type="PANTHER" id="PTHR11787">
    <property type="entry name" value="RAB GDP-DISSOCIATION INHIBITOR"/>
    <property type="match status" value="1"/>
</dbReference>
<proteinExistence type="inferred from homology"/>
<keyword evidence="6" id="KW-0007">Acetylation</keyword>
<evidence type="ECO:0000313" key="12">
    <source>
        <dbReference type="Proteomes" id="UP001529510"/>
    </source>
</evidence>
<evidence type="ECO:0000313" key="11">
    <source>
        <dbReference type="EMBL" id="KAL0196173.1"/>
    </source>
</evidence>
<dbReference type="GO" id="GO:0005794">
    <property type="term" value="C:Golgi apparatus"/>
    <property type="evidence" value="ECO:0007669"/>
    <property type="project" value="UniProtKB-SubCell"/>
</dbReference>
<evidence type="ECO:0000256" key="3">
    <source>
        <dbReference type="ARBA" id="ARBA00004601"/>
    </source>
</evidence>
<comment type="caution">
    <text evidence="11">The sequence shown here is derived from an EMBL/GenBank/DDBJ whole genome shotgun (WGS) entry which is preliminary data.</text>
</comment>
<keyword evidence="12" id="KW-1185">Reference proteome</keyword>
<comment type="subcellular location">
    <subcellularLocation>
        <location evidence="2 10">Cytoplasm</location>
    </subcellularLocation>
    <subcellularLocation>
        <location evidence="3">Golgi apparatus</location>
        <location evidence="3">trans-Golgi network</location>
    </subcellularLocation>
    <subcellularLocation>
        <location evidence="1">Membrane</location>
        <topology evidence="1">Peripheral membrane protein</topology>
    </subcellularLocation>
</comment>
<dbReference type="GO" id="GO:0005096">
    <property type="term" value="F:GTPase activator activity"/>
    <property type="evidence" value="ECO:0007669"/>
    <property type="project" value="UniProtKB-KW"/>
</dbReference>
<keyword evidence="4 10" id="KW-0963">Cytoplasm</keyword>
<evidence type="ECO:0000256" key="7">
    <source>
        <dbReference type="ARBA" id="ARBA00023136"/>
    </source>
</evidence>
<keyword evidence="7" id="KW-0472">Membrane</keyword>